<evidence type="ECO:0000256" key="1">
    <source>
        <dbReference type="SAM" id="MobiDB-lite"/>
    </source>
</evidence>
<comment type="caution">
    <text evidence="2">The sequence shown here is derived from an EMBL/GenBank/DDBJ whole genome shotgun (WGS) entry which is preliminary data.</text>
</comment>
<sequence>MGWRRRSGTGLVEETRSPKRREEERVDSGVRDDMHTSFSLSVFQLLSRGGLLLPGCVPHAQSCRGTDDRPKTSSAMAVSMDST</sequence>
<feature type="compositionally biased region" description="Basic and acidic residues" evidence="1">
    <location>
        <begin position="13"/>
        <end position="32"/>
    </location>
</feature>
<gene>
    <name evidence="2" type="ORF">B296_00006044</name>
</gene>
<name>A0A427AQA7_ENSVE</name>
<feature type="region of interest" description="Disordered" evidence="1">
    <location>
        <begin position="1"/>
        <end position="32"/>
    </location>
</feature>
<protein>
    <submittedName>
        <fullName evidence="2">Uncharacterized protein</fullName>
    </submittedName>
</protein>
<proteinExistence type="predicted"/>
<evidence type="ECO:0000313" key="3">
    <source>
        <dbReference type="Proteomes" id="UP000287651"/>
    </source>
</evidence>
<dbReference type="AlphaFoldDB" id="A0A427AQA7"/>
<feature type="compositionally biased region" description="Polar residues" evidence="1">
    <location>
        <begin position="72"/>
        <end position="83"/>
    </location>
</feature>
<reference evidence="2 3" key="1">
    <citation type="journal article" date="2014" name="Agronomy (Basel)">
        <title>A Draft Genome Sequence for Ensete ventricosum, the Drought-Tolerant Tree Against Hunger.</title>
        <authorList>
            <person name="Harrison J."/>
            <person name="Moore K.A."/>
            <person name="Paszkiewicz K."/>
            <person name="Jones T."/>
            <person name="Grant M."/>
            <person name="Ambacheew D."/>
            <person name="Muzemil S."/>
            <person name="Studholme D.J."/>
        </authorList>
    </citation>
    <scope>NUCLEOTIDE SEQUENCE [LARGE SCALE GENOMIC DNA]</scope>
</reference>
<dbReference type="EMBL" id="AMZH03001681">
    <property type="protein sequence ID" value="RRT78422.1"/>
    <property type="molecule type" value="Genomic_DNA"/>
</dbReference>
<organism evidence="2 3">
    <name type="scientific">Ensete ventricosum</name>
    <name type="common">Abyssinian banana</name>
    <name type="synonym">Musa ensete</name>
    <dbReference type="NCBI Taxonomy" id="4639"/>
    <lineage>
        <taxon>Eukaryota</taxon>
        <taxon>Viridiplantae</taxon>
        <taxon>Streptophyta</taxon>
        <taxon>Embryophyta</taxon>
        <taxon>Tracheophyta</taxon>
        <taxon>Spermatophyta</taxon>
        <taxon>Magnoliopsida</taxon>
        <taxon>Liliopsida</taxon>
        <taxon>Zingiberales</taxon>
        <taxon>Musaceae</taxon>
        <taxon>Ensete</taxon>
    </lineage>
</organism>
<feature type="region of interest" description="Disordered" evidence="1">
    <location>
        <begin position="61"/>
        <end position="83"/>
    </location>
</feature>
<dbReference type="Proteomes" id="UP000287651">
    <property type="component" value="Unassembled WGS sequence"/>
</dbReference>
<accession>A0A427AQA7</accession>
<evidence type="ECO:0000313" key="2">
    <source>
        <dbReference type="EMBL" id="RRT78422.1"/>
    </source>
</evidence>